<protein>
    <submittedName>
        <fullName evidence="2">Uncharacterized protein</fullName>
    </submittedName>
</protein>
<comment type="caution">
    <text evidence="2">The sequence shown here is derived from an EMBL/GenBank/DDBJ whole genome shotgun (WGS) entry which is preliminary data.</text>
</comment>
<feature type="compositionally biased region" description="Low complexity" evidence="1">
    <location>
        <begin position="496"/>
        <end position="509"/>
    </location>
</feature>
<dbReference type="Proteomes" id="UP000265366">
    <property type="component" value="Unassembled WGS sequence"/>
</dbReference>
<feature type="region of interest" description="Disordered" evidence="1">
    <location>
        <begin position="490"/>
        <end position="509"/>
    </location>
</feature>
<dbReference type="OrthoDB" id="7498487at2"/>
<dbReference type="RefSeq" id="WP_119593454.1">
    <property type="nucleotide sequence ID" value="NZ_QXFM01000114.1"/>
</dbReference>
<evidence type="ECO:0000313" key="2">
    <source>
        <dbReference type="EMBL" id="RIV82943.1"/>
    </source>
</evidence>
<name>A0A3A1P1B6_9SPHN</name>
<sequence length="655" mass="68340">MTYNPTDTIAATLAAFEARIATLEASTPVDETPDAFNFTDATGAGFSAQQTSNLITVAGLGTGVSVAVSVAGGTYSKNGGSYTSSAGTAQNGDTFRVRHTSSASYETAVNTTLTIGGVSDTFTSTTLADAGDVIAPTLSSPTDAANGTDAMTGSVSTNEGNGTLYWFISTSPTPPSAANLKAGVGAVAAGSQAVSATGTQNISNSGLSAETTYYTHFLHRDDAGNDSAIATSDGFTTEAEGVAPLSFPAQGARYDIDWTQSADGEILTYASAPIPSNPAVFPIQPDNNTSSNDGRFFRQLVSQSLPVYAENADGSLRRFASSTTLRTSSRGILVEPIVNNGEQPILWTNDLTNAAWIKTGITAVANETNRANRTNSATRLTATADGGTVLYPVTLAESTRNLYADIKRITGTGTVEMTLDGGANWTEITLNKPRYDGWGRYGLPLATVTDPSFGFRLGTSGDQIAVAFVTSDLSPYELSPWDMSGTARRRLYDRPSTSTEGGSTTPKSSGLMDFLASGASWGVYIEWDTQKPSGFLFGQIIKVNSDGVISASTDDGGKTLVTAADTNRLTVDPTAPLTNKAMMFVDTDTTGVRLCANGGPIYSRTGFGAYTTLDHKDLGSNGSGTTNIAGYIRRLVIFDTAPTDEQMQAWTAVLP</sequence>
<evidence type="ECO:0000313" key="3">
    <source>
        <dbReference type="Proteomes" id="UP000265366"/>
    </source>
</evidence>
<dbReference type="EMBL" id="QXFM01000114">
    <property type="protein sequence ID" value="RIV82943.1"/>
    <property type="molecule type" value="Genomic_DNA"/>
</dbReference>
<dbReference type="AlphaFoldDB" id="A0A3A1P1B6"/>
<proteinExistence type="predicted"/>
<accession>A0A3A1P1B6</accession>
<organism evidence="2 3">
    <name type="scientific">Aurantiacibacter xanthus</name>
    <dbReference type="NCBI Taxonomy" id="1784712"/>
    <lineage>
        <taxon>Bacteria</taxon>
        <taxon>Pseudomonadati</taxon>
        <taxon>Pseudomonadota</taxon>
        <taxon>Alphaproteobacteria</taxon>
        <taxon>Sphingomonadales</taxon>
        <taxon>Erythrobacteraceae</taxon>
        <taxon>Aurantiacibacter</taxon>
    </lineage>
</organism>
<reference evidence="2 3" key="1">
    <citation type="submission" date="2018-08" db="EMBL/GenBank/DDBJ databases">
        <title>Erythrobacter zhengii sp.nov., a bacterium isolated from deep-sea sediment.</title>
        <authorList>
            <person name="Fang C."/>
            <person name="Wu Y.-H."/>
            <person name="Sun C."/>
            <person name="Wang H."/>
            <person name="Cheng H."/>
            <person name="Meng F.-X."/>
            <person name="Wang C.-S."/>
            <person name="Xu X.-W."/>
        </authorList>
    </citation>
    <scope>NUCLEOTIDE SEQUENCE [LARGE SCALE GENOMIC DNA]</scope>
    <source>
        <strain evidence="2 3">CCTCC AB 2015396</strain>
    </source>
</reference>
<gene>
    <name evidence="2" type="ORF">D2V17_14165</name>
</gene>
<keyword evidence="3" id="KW-1185">Reference proteome</keyword>
<evidence type="ECO:0000256" key="1">
    <source>
        <dbReference type="SAM" id="MobiDB-lite"/>
    </source>
</evidence>